<evidence type="ECO:0000313" key="3">
    <source>
        <dbReference type="Proteomes" id="UP000232638"/>
    </source>
</evidence>
<name>A0A2K8UCZ5_9GAMM</name>
<dbReference type="AlphaFoldDB" id="A0A2K8UCZ5"/>
<dbReference type="Gene3D" id="3.90.550.10">
    <property type="entry name" value="Spore Coat Polysaccharide Biosynthesis Protein SpsA, Chain A"/>
    <property type="match status" value="1"/>
</dbReference>
<dbReference type="SUPFAM" id="SSF53448">
    <property type="entry name" value="Nucleotide-diphospho-sugar transferases"/>
    <property type="match status" value="1"/>
</dbReference>
<sequence length="274" mass="31936">MRCAGGDEELERNVAVSLTIVFSTRVLDRAFVEHVQSTVGVPGAQIISYVNSNAFSLASLYNRGLEAAENDIVVFLHDDIVFDKTGWGGRLLRQFRETEFGILGVAGTTELIRDRDGIVERWWKVENKRVGWVRHLVDGRHRDALLSYKYRRPVEVICLDGVFIAVDKRRIREKFDERFFGFHFYDLSFTFRNHLLGVKVGVVFDVDVTHKSVGVLSDEWNRGRKQFTHLYGEHIPYEIERVTGRVRYFDLGNARKYLSAWYEKHLSWRFKSLK</sequence>
<dbReference type="Proteomes" id="UP000232638">
    <property type="component" value="Chromosome"/>
</dbReference>
<keyword evidence="3" id="KW-1185">Reference proteome</keyword>
<dbReference type="EMBL" id="CP020370">
    <property type="protein sequence ID" value="AUB83462.1"/>
    <property type="molecule type" value="Genomic_DNA"/>
</dbReference>
<dbReference type="InterPro" id="IPR029044">
    <property type="entry name" value="Nucleotide-diphossugar_trans"/>
</dbReference>
<organism evidence="2 3">
    <name type="scientific">Candidatus Thiodictyon syntrophicum</name>
    <dbReference type="NCBI Taxonomy" id="1166950"/>
    <lineage>
        <taxon>Bacteria</taxon>
        <taxon>Pseudomonadati</taxon>
        <taxon>Pseudomonadota</taxon>
        <taxon>Gammaproteobacteria</taxon>
        <taxon>Chromatiales</taxon>
        <taxon>Chromatiaceae</taxon>
        <taxon>Thiodictyon</taxon>
    </lineage>
</organism>
<gene>
    <name evidence="2" type="ORF">THSYN_22605</name>
</gene>
<reference evidence="2 3" key="1">
    <citation type="submission" date="2017-03" db="EMBL/GenBank/DDBJ databases">
        <title>Complete genome sequence of Candidatus 'Thiodictyon syntrophicum' sp. nov. strain Cad16T, a photolithoautotroph purple sulfur bacterium isolated from an alpine meromictic lake.</title>
        <authorList>
            <person name="Luedin S.M."/>
            <person name="Pothier J.F."/>
            <person name="Danza F."/>
            <person name="Storelli N."/>
            <person name="Wittwer M."/>
            <person name="Tonolla M."/>
        </authorList>
    </citation>
    <scope>NUCLEOTIDE SEQUENCE [LARGE SCALE GENOMIC DNA]</scope>
    <source>
        <strain evidence="2 3">Cad16T</strain>
    </source>
</reference>
<dbReference type="KEGG" id="tsy:THSYN_22605"/>
<evidence type="ECO:0000313" key="2">
    <source>
        <dbReference type="EMBL" id="AUB83462.1"/>
    </source>
</evidence>
<protein>
    <recommendedName>
        <fullName evidence="1">Streptomycin biosynthesis protein StrF domain-containing protein</fullName>
    </recommendedName>
</protein>
<dbReference type="InterPro" id="IPR059123">
    <property type="entry name" value="StrF_dom"/>
</dbReference>
<accession>A0A2K8UCZ5</accession>
<feature type="domain" description="Streptomycin biosynthesis protein StrF" evidence="1">
    <location>
        <begin position="52"/>
        <end position="229"/>
    </location>
</feature>
<evidence type="ECO:0000259" key="1">
    <source>
        <dbReference type="Pfam" id="PF13712"/>
    </source>
</evidence>
<dbReference type="CDD" id="cd00761">
    <property type="entry name" value="Glyco_tranf_GTA_type"/>
    <property type="match status" value="1"/>
</dbReference>
<proteinExistence type="predicted"/>
<dbReference type="Pfam" id="PF13712">
    <property type="entry name" value="Glyco_tranf_2_5"/>
    <property type="match status" value="1"/>
</dbReference>